<dbReference type="PANTHER" id="PTHR31042:SF60">
    <property type="entry name" value="CORE-2_I-BRANCHING BETA-1,6-N-ACETYLGLUCOSAMINYLTRANSFERASE FAMILY PROTEIN"/>
    <property type="match status" value="1"/>
</dbReference>
<evidence type="ECO:0000313" key="6">
    <source>
        <dbReference type="EMBL" id="KAF7114865.1"/>
    </source>
</evidence>
<reference evidence="6" key="1">
    <citation type="submission" date="2019-11" db="EMBL/GenBank/DDBJ databases">
        <authorList>
            <person name="Liu Y."/>
            <person name="Hou J."/>
            <person name="Li T.-Q."/>
            <person name="Guan C.-H."/>
            <person name="Wu X."/>
            <person name="Wu H.-Z."/>
            <person name="Ling F."/>
            <person name="Zhang R."/>
            <person name="Shi X.-G."/>
            <person name="Ren J.-P."/>
            <person name="Chen E.-F."/>
            <person name="Sun J.-M."/>
        </authorList>
    </citation>
    <scope>NUCLEOTIDE SEQUENCE</scope>
    <source>
        <strain evidence="6">Adult_tree_wgs_1</strain>
        <tissue evidence="6">Leaves</tissue>
    </source>
</reference>
<dbReference type="InterPro" id="IPR044174">
    <property type="entry name" value="BC10-like"/>
</dbReference>
<evidence type="ECO:0000256" key="5">
    <source>
        <dbReference type="ARBA" id="ARBA00023180"/>
    </source>
</evidence>
<keyword evidence="3" id="KW-0808">Transferase</keyword>
<dbReference type="GO" id="GO:0016757">
    <property type="term" value="F:glycosyltransferase activity"/>
    <property type="evidence" value="ECO:0007669"/>
    <property type="project" value="UniProtKB-KW"/>
</dbReference>
<gene>
    <name evidence="6" type="ORF">RHSIM_RhsimUnG0073700</name>
</gene>
<evidence type="ECO:0008006" key="8">
    <source>
        <dbReference type="Google" id="ProtNLM"/>
    </source>
</evidence>
<evidence type="ECO:0000313" key="7">
    <source>
        <dbReference type="Proteomes" id="UP000626092"/>
    </source>
</evidence>
<keyword evidence="4" id="KW-0472">Membrane</keyword>
<accession>A0A834FVL7</accession>
<evidence type="ECO:0000256" key="4">
    <source>
        <dbReference type="ARBA" id="ARBA00023136"/>
    </source>
</evidence>
<evidence type="ECO:0000256" key="3">
    <source>
        <dbReference type="ARBA" id="ARBA00022679"/>
    </source>
</evidence>
<dbReference type="PANTHER" id="PTHR31042">
    <property type="entry name" value="CORE-2/I-BRANCHING BETA-1,6-N-ACETYLGLUCOSAMINYLTRANSFERASE FAMILY PROTEIN-RELATED"/>
    <property type="match status" value="1"/>
</dbReference>
<proteinExistence type="predicted"/>
<name>A0A834FVL7_RHOSS</name>
<keyword evidence="7" id="KW-1185">Reference proteome</keyword>
<comment type="caution">
    <text evidence="6">The sequence shown here is derived from an EMBL/GenBank/DDBJ whole genome shotgun (WGS) entry which is preliminary data.</text>
</comment>
<organism evidence="6 7">
    <name type="scientific">Rhododendron simsii</name>
    <name type="common">Sims's rhododendron</name>
    <dbReference type="NCBI Taxonomy" id="118357"/>
    <lineage>
        <taxon>Eukaryota</taxon>
        <taxon>Viridiplantae</taxon>
        <taxon>Streptophyta</taxon>
        <taxon>Embryophyta</taxon>
        <taxon>Tracheophyta</taxon>
        <taxon>Spermatophyta</taxon>
        <taxon>Magnoliopsida</taxon>
        <taxon>eudicotyledons</taxon>
        <taxon>Gunneridae</taxon>
        <taxon>Pentapetalae</taxon>
        <taxon>asterids</taxon>
        <taxon>Ericales</taxon>
        <taxon>Ericaceae</taxon>
        <taxon>Ericoideae</taxon>
        <taxon>Rhodoreae</taxon>
        <taxon>Rhododendron</taxon>
    </lineage>
</organism>
<keyword evidence="2" id="KW-0328">Glycosyltransferase</keyword>
<dbReference type="Proteomes" id="UP000626092">
    <property type="component" value="Unassembled WGS sequence"/>
</dbReference>
<protein>
    <recommendedName>
        <fullName evidence="8">Core-2/I-branching beta-1,6-N-acetylglucosaminyltransferase family protein</fullName>
    </recommendedName>
</protein>
<evidence type="ECO:0000256" key="1">
    <source>
        <dbReference type="ARBA" id="ARBA00004606"/>
    </source>
</evidence>
<dbReference type="EMBL" id="WJXA01000182">
    <property type="protein sequence ID" value="KAF7114865.1"/>
    <property type="molecule type" value="Genomic_DNA"/>
</dbReference>
<dbReference type="InterPro" id="IPR003406">
    <property type="entry name" value="Glyco_trans_14"/>
</dbReference>
<dbReference type="Pfam" id="PF02485">
    <property type="entry name" value="Branch"/>
    <property type="match status" value="1"/>
</dbReference>
<keyword evidence="5" id="KW-0325">Glycoprotein</keyword>
<dbReference type="AlphaFoldDB" id="A0A834FVL7"/>
<dbReference type="GO" id="GO:0016020">
    <property type="term" value="C:membrane"/>
    <property type="evidence" value="ECO:0007669"/>
    <property type="project" value="UniProtKB-SubCell"/>
</dbReference>
<sequence length="455" mass="51933">MEIGANHIGDMGILVQCNSTALPLHKEGARYFDERILDSLRPISVSSDIKKLEQHMNSRTSEDWNMIFIQYLNPSVHSTSTDDVRHRQISSSDQCCTDRIIVLDLLTAIKSTIKTRRPTNNNTTTAPPPSTAEIFVDDEDDNALFRLAARANPNPTSPRKIAFLFLTTTPLPFAPIWEIYFRKAPKTLYNVYVHADPSSRYDPPFSGVFENRVIPGSKPTRRHSPTLISAARRLLSHALTHDQSNSKFALLSPSCIPLHSFRFTYKTLTRSRKSFVEILKNESGAWERWAARGEEAMLPEVPFDEFRIGSQFFVLTRRHARVVVADRRLWAKFNAPCVEPYTCYPEEQYFATLLNRKDPRGCVPATLTHVDWAGRDDGHPRTYNATEVGPDLIVRLRRGRPRYGDEEEEEEEEDAINGTDASVRKRRHPFLFARKFSPDSVEPLLSMANGVIFRD</sequence>
<evidence type="ECO:0000256" key="2">
    <source>
        <dbReference type="ARBA" id="ARBA00022676"/>
    </source>
</evidence>
<dbReference type="OrthoDB" id="191334at2759"/>
<comment type="subcellular location">
    <subcellularLocation>
        <location evidence="1">Membrane</location>
        <topology evidence="1">Single-pass type II membrane protein</topology>
    </subcellularLocation>
</comment>